<dbReference type="RefSeq" id="WP_258329877.1">
    <property type="nucleotide sequence ID" value="NZ_JAPTGG010000001.1"/>
</dbReference>
<protein>
    <submittedName>
        <fullName evidence="5">Substrate-binding domain-containing protein</fullName>
    </submittedName>
</protein>
<organism evidence="5 6">
    <name type="scientific">Dasania phycosphaerae</name>
    <dbReference type="NCBI Taxonomy" id="2950436"/>
    <lineage>
        <taxon>Bacteria</taxon>
        <taxon>Pseudomonadati</taxon>
        <taxon>Pseudomonadota</taxon>
        <taxon>Gammaproteobacteria</taxon>
        <taxon>Cellvibrionales</taxon>
        <taxon>Spongiibacteraceae</taxon>
        <taxon>Dasania</taxon>
    </lineage>
</organism>
<evidence type="ECO:0000256" key="1">
    <source>
        <dbReference type="ARBA" id="ARBA00022729"/>
    </source>
</evidence>
<reference evidence="5 6" key="1">
    <citation type="submission" date="2022-12" db="EMBL/GenBank/DDBJ databases">
        <title>Dasania phycosphaerae sp. nov., isolated from particulate material of the south coast of Korea.</title>
        <authorList>
            <person name="Jiang Y."/>
        </authorList>
    </citation>
    <scope>NUCLEOTIDE SEQUENCE [LARGE SCALE GENOMIC DNA]</scope>
    <source>
        <strain evidence="5 6">GY-19</strain>
    </source>
</reference>
<dbReference type="Proteomes" id="UP001069090">
    <property type="component" value="Unassembled WGS sequence"/>
</dbReference>
<comment type="caution">
    <text evidence="5">The sequence shown here is derived from an EMBL/GenBank/DDBJ whole genome shotgun (WGS) entry which is preliminary data.</text>
</comment>
<feature type="domain" description="OmpA-like" evidence="4">
    <location>
        <begin position="330"/>
        <end position="447"/>
    </location>
</feature>
<dbReference type="PANTHER" id="PTHR30570">
    <property type="entry name" value="PERIPLASMIC PHOSPHATE BINDING COMPONENT OF PHOSPHATE ABC TRANSPORTER"/>
    <property type="match status" value="1"/>
</dbReference>
<dbReference type="CDD" id="cd13653">
    <property type="entry name" value="PBP2_phosphate_like_1"/>
    <property type="match status" value="1"/>
</dbReference>
<dbReference type="Pfam" id="PF12849">
    <property type="entry name" value="PBP_like_2"/>
    <property type="match status" value="1"/>
</dbReference>
<name>A0A9J6RGF6_9GAMM</name>
<evidence type="ECO:0000259" key="4">
    <source>
        <dbReference type="PROSITE" id="PS51123"/>
    </source>
</evidence>
<dbReference type="PROSITE" id="PS51123">
    <property type="entry name" value="OMPA_2"/>
    <property type="match status" value="1"/>
</dbReference>
<keyword evidence="2" id="KW-0472">Membrane</keyword>
<gene>
    <name evidence="5" type="ORF">O0V09_00895</name>
</gene>
<evidence type="ECO:0000256" key="3">
    <source>
        <dbReference type="SAM" id="SignalP"/>
    </source>
</evidence>
<accession>A0A9J6RGF6</accession>
<keyword evidence="1 3" id="KW-0732">Signal</keyword>
<feature type="chain" id="PRO_5039937610" evidence="3">
    <location>
        <begin position="20"/>
        <end position="462"/>
    </location>
</feature>
<feature type="signal peptide" evidence="3">
    <location>
        <begin position="1"/>
        <end position="19"/>
    </location>
</feature>
<dbReference type="PANTHER" id="PTHR30570:SF1">
    <property type="entry name" value="PHOSPHATE-BINDING PROTEIN PSTS"/>
    <property type="match status" value="1"/>
</dbReference>
<keyword evidence="6" id="KW-1185">Reference proteome</keyword>
<dbReference type="SUPFAM" id="SSF53850">
    <property type="entry name" value="Periplasmic binding protein-like II"/>
    <property type="match status" value="1"/>
</dbReference>
<dbReference type="Gene3D" id="3.30.1330.60">
    <property type="entry name" value="OmpA-like domain"/>
    <property type="match status" value="1"/>
</dbReference>
<sequence length="462" mass="50216">MFKAVLLATAIVLAPYSLANGDYLFKISGSNTLGAHLAPLCAAEYLKTKGFKQVNINNTPVENEKVVMGYNPAGQQQGIFIAAHGSSTGFKALQTASADLAMSSRPIKAKELLDLAALGDLRAAQAEHTVAIDGLAILVNPNNPIAKLSVQQVADIFSGVISNWQELGGANLAISLYARDEQSGTWDTFKNLVLGKQHKLATSALRFESNDELSDQVANDPGAIGFTGLASVRNSKLVAISDKNTLALLPQRLTVATEDYPLSRRLYFYQPQNSLKSKDLNSKVWVQGYVDFCLAEAGQNLVEQVGFITQNIIAVQQPQYQNAPSSYMQLADKALRLSINFRFNNGSSKLDNKALKDIERVSQFLSKPEYTGRNVYLVGFSDSHKKKKHDLLIAHFRALAVQAKLIKQQIAISKSLSLGSFMPVASADSQAAKLKNSRVEIWVEKSPSGQQLTHISIPNALP</sequence>
<dbReference type="EMBL" id="JAPTGG010000001">
    <property type="protein sequence ID" value="MCZ0863734.1"/>
    <property type="molecule type" value="Genomic_DNA"/>
</dbReference>
<dbReference type="InterPro" id="IPR006665">
    <property type="entry name" value="OmpA-like"/>
</dbReference>
<evidence type="ECO:0000256" key="2">
    <source>
        <dbReference type="PROSITE-ProRule" id="PRU00473"/>
    </source>
</evidence>
<evidence type="ECO:0000313" key="5">
    <source>
        <dbReference type="EMBL" id="MCZ0863734.1"/>
    </source>
</evidence>
<dbReference type="GO" id="GO:0016020">
    <property type="term" value="C:membrane"/>
    <property type="evidence" value="ECO:0007669"/>
    <property type="project" value="UniProtKB-UniRule"/>
</dbReference>
<dbReference type="Gene3D" id="3.40.190.10">
    <property type="entry name" value="Periplasmic binding protein-like II"/>
    <property type="match status" value="2"/>
</dbReference>
<dbReference type="Pfam" id="PF00691">
    <property type="entry name" value="OmpA"/>
    <property type="match status" value="1"/>
</dbReference>
<dbReference type="SUPFAM" id="SSF103088">
    <property type="entry name" value="OmpA-like"/>
    <property type="match status" value="1"/>
</dbReference>
<dbReference type="InterPro" id="IPR050811">
    <property type="entry name" value="Phosphate_ABC_transporter"/>
</dbReference>
<dbReference type="InterPro" id="IPR024370">
    <property type="entry name" value="PBP_domain"/>
</dbReference>
<proteinExistence type="predicted"/>
<evidence type="ECO:0000313" key="6">
    <source>
        <dbReference type="Proteomes" id="UP001069090"/>
    </source>
</evidence>
<dbReference type="InterPro" id="IPR036737">
    <property type="entry name" value="OmpA-like_sf"/>
</dbReference>
<dbReference type="AlphaFoldDB" id="A0A9J6RGF6"/>